<dbReference type="Gene3D" id="3.30.420.10">
    <property type="entry name" value="Ribonuclease H-like superfamily/Ribonuclease H"/>
    <property type="match status" value="1"/>
</dbReference>
<comment type="caution">
    <text evidence="1">The sequence shown here is derived from an EMBL/GenBank/DDBJ whole genome shotgun (WGS) entry which is preliminary data.</text>
</comment>
<accession>A0ABQ8TSD8</accession>
<dbReference type="PANTHER" id="PTHR47326">
    <property type="entry name" value="TRANSPOSABLE ELEMENT TC3 TRANSPOSASE-LIKE PROTEIN"/>
    <property type="match status" value="1"/>
</dbReference>
<protein>
    <submittedName>
        <fullName evidence="1">Uncharacterized protein</fullName>
    </submittedName>
</protein>
<dbReference type="Gene3D" id="3.90.190.10">
    <property type="entry name" value="Protein tyrosine phosphatase superfamily"/>
    <property type="match status" value="1"/>
</dbReference>
<reference evidence="1 2" key="1">
    <citation type="journal article" date="2022" name="Allergy">
        <title>Genome assembly and annotation of Periplaneta americana reveal a comprehensive cockroach allergen profile.</title>
        <authorList>
            <person name="Wang L."/>
            <person name="Xiong Q."/>
            <person name="Saelim N."/>
            <person name="Wang L."/>
            <person name="Nong W."/>
            <person name="Wan A.T."/>
            <person name="Shi M."/>
            <person name="Liu X."/>
            <person name="Cao Q."/>
            <person name="Hui J.H.L."/>
            <person name="Sookrung N."/>
            <person name="Leung T.F."/>
            <person name="Tungtrongchitr A."/>
            <person name="Tsui S.K.W."/>
        </authorList>
    </citation>
    <scope>NUCLEOTIDE SEQUENCE [LARGE SCALE GENOMIC DNA]</scope>
    <source>
        <strain evidence="1">PWHHKU_190912</strain>
    </source>
</reference>
<dbReference type="Proteomes" id="UP001148838">
    <property type="component" value="Unassembled WGS sequence"/>
</dbReference>
<dbReference type="InterPro" id="IPR029021">
    <property type="entry name" value="Prot-tyrosine_phosphatase-like"/>
</dbReference>
<evidence type="ECO:0000313" key="1">
    <source>
        <dbReference type="EMBL" id="KAJ4449606.1"/>
    </source>
</evidence>
<sequence>MTPLCTLLKSGSDVLVQTFTVLVYRPSFLGYLQETEAAYREILEPRPPRPPGRPVTIKDFLNNVLPTLLEYVSCQQRLQMWFMHDATPAHFLRNVHEHLTLIFQDRWIDRGGPTPWPARSSNLNPLYFWLWPVSEQSPLTSICEVTESLLLSAAPAVNPQRLLDLGVTCVVNAASELPDTPLPHDRKVAYHKVGVEDKPAADLLSHMDFVADVIEE</sequence>
<dbReference type="PANTHER" id="PTHR47326:SF1">
    <property type="entry name" value="HTH PSQ-TYPE DOMAIN-CONTAINING PROTEIN"/>
    <property type="match status" value="1"/>
</dbReference>
<dbReference type="SUPFAM" id="SSF52799">
    <property type="entry name" value="(Phosphotyrosine protein) phosphatases II"/>
    <property type="match status" value="1"/>
</dbReference>
<name>A0ABQ8TSD8_PERAM</name>
<gene>
    <name evidence="1" type="ORF">ANN_01009</name>
</gene>
<proteinExistence type="predicted"/>
<dbReference type="EMBL" id="JAJSOF020000003">
    <property type="protein sequence ID" value="KAJ4449606.1"/>
    <property type="molecule type" value="Genomic_DNA"/>
</dbReference>
<keyword evidence="2" id="KW-1185">Reference proteome</keyword>
<organism evidence="1 2">
    <name type="scientific">Periplaneta americana</name>
    <name type="common">American cockroach</name>
    <name type="synonym">Blatta americana</name>
    <dbReference type="NCBI Taxonomy" id="6978"/>
    <lineage>
        <taxon>Eukaryota</taxon>
        <taxon>Metazoa</taxon>
        <taxon>Ecdysozoa</taxon>
        <taxon>Arthropoda</taxon>
        <taxon>Hexapoda</taxon>
        <taxon>Insecta</taxon>
        <taxon>Pterygota</taxon>
        <taxon>Neoptera</taxon>
        <taxon>Polyneoptera</taxon>
        <taxon>Dictyoptera</taxon>
        <taxon>Blattodea</taxon>
        <taxon>Blattoidea</taxon>
        <taxon>Blattidae</taxon>
        <taxon>Blattinae</taxon>
        <taxon>Periplaneta</taxon>
    </lineage>
</organism>
<dbReference type="InterPro" id="IPR036397">
    <property type="entry name" value="RNaseH_sf"/>
</dbReference>
<evidence type="ECO:0000313" key="2">
    <source>
        <dbReference type="Proteomes" id="UP001148838"/>
    </source>
</evidence>